<name>A0AA39LML1_9BILA</name>
<feature type="transmembrane region" description="Helical" evidence="1">
    <location>
        <begin position="271"/>
        <end position="296"/>
    </location>
</feature>
<keyword evidence="1" id="KW-0472">Membrane</keyword>
<organism evidence="2 3">
    <name type="scientific">Steinernema hermaphroditum</name>
    <dbReference type="NCBI Taxonomy" id="289476"/>
    <lineage>
        <taxon>Eukaryota</taxon>
        <taxon>Metazoa</taxon>
        <taxon>Ecdysozoa</taxon>
        <taxon>Nematoda</taxon>
        <taxon>Chromadorea</taxon>
        <taxon>Rhabditida</taxon>
        <taxon>Tylenchina</taxon>
        <taxon>Panagrolaimomorpha</taxon>
        <taxon>Strongyloidoidea</taxon>
        <taxon>Steinernematidae</taxon>
        <taxon>Steinernema</taxon>
    </lineage>
</organism>
<dbReference type="Pfam" id="PF10321">
    <property type="entry name" value="7TM_GPCR_Srt"/>
    <property type="match status" value="1"/>
</dbReference>
<feature type="transmembrane region" description="Helical" evidence="1">
    <location>
        <begin position="248"/>
        <end position="265"/>
    </location>
</feature>
<dbReference type="EMBL" id="JAUCMV010000004">
    <property type="protein sequence ID" value="KAK0402559.1"/>
    <property type="molecule type" value="Genomic_DNA"/>
</dbReference>
<dbReference type="AlphaFoldDB" id="A0AA39LML1"/>
<evidence type="ECO:0000256" key="1">
    <source>
        <dbReference type="SAM" id="Phobius"/>
    </source>
</evidence>
<feature type="transmembrane region" description="Helical" evidence="1">
    <location>
        <begin position="208"/>
        <end position="227"/>
    </location>
</feature>
<dbReference type="SUPFAM" id="SSF81321">
    <property type="entry name" value="Family A G protein-coupled receptor-like"/>
    <property type="match status" value="1"/>
</dbReference>
<reference evidence="2" key="1">
    <citation type="submission" date="2023-06" db="EMBL/GenBank/DDBJ databases">
        <title>Genomic analysis of the entomopathogenic nematode Steinernema hermaphroditum.</title>
        <authorList>
            <person name="Schwarz E.M."/>
            <person name="Heppert J.K."/>
            <person name="Baniya A."/>
            <person name="Schwartz H.T."/>
            <person name="Tan C.-H."/>
            <person name="Antoshechkin I."/>
            <person name="Sternberg P.W."/>
            <person name="Goodrich-Blair H."/>
            <person name="Dillman A.R."/>
        </authorList>
    </citation>
    <scope>NUCLEOTIDE SEQUENCE</scope>
    <source>
        <strain evidence="2">PS9179</strain>
        <tissue evidence="2">Whole animal</tissue>
    </source>
</reference>
<evidence type="ECO:0000313" key="2">
    <source>
        <dbReference type="EMBL" id="KAK0402559.1"/>
    </source>
</evidence>
<dbReference type="PANTHER" id="PTHR23021">
    <property type="entry name" value="SERPENTINE RECEPTOR, CLASS T"/>
    <property type="match status" value="1"/>
</dbReference>
<comment type="caution">
    <text evidence="2">The sequence shown here is derived from an EMBL/GenBank/DDBJ whole genome shotgun (WGS) entry which is preliminary data.</text>
</comment>
<evidence type="ECO:0000313" key="3">
    <source>
        <dbReference type="Proteomes" id="UP001175271"/>
    </source>
</evidence>
<proteinExistence type="predicted"/>
<keyword evidence="1" id="KW-0812">Transmembrane</keyword>
<feature type="transmembrane region" description="Helical" evidence="1">
    <location>
        <begin position="150"/>
        <end position="173"/>
    </location>
</feature>
<keyword evidence="1" id="KW-1133">Transmembrane helix</keyword>
<feature type="transmembrane region" description="Helical" evidence="1">
    <location>
        <begin position="70"/>
        <end position="94"/>
    </location>
</feature>
<feature type="transmembrane region" description="Helical" evidence="1">
    <location>
        <begin position="106"/>
        <end position="129"/>
    </location>
</feature>
<dbReference type="Proteomes" id="UP001175271">
    <property type="component" value="Unassembled WGS sequence"/>
</dbReference>
<sequence>MELYLFRHSDWEAKYNCGYHSEEFWKSEGNVNIPLGYWYMVTGVIYMIPYIPCLIVMLKQDLFKNSCYKIMFFLGLIDFVTLGINAVLTGFLTIKGAVTCIYPNLIYIAGSVGMSLWCMACLTCVILAFNRCVDLWQPKWMWTLFSDKKTYLWLCLPIMYFFYFLLFTTPVLYTSKAYAWFFDPYYGTPDIAVDRYQYMNPSHSTNNIVVVIVLPMLYVFLCGSLWYKARNAHSATVSTLQKQILIQSCSICAFNLIASIIYVLMQFVPSGVLVVVVGQLTWQASHGGAAIVYLTLNRTIRHRVLELITVGHWKTSRIHVTGTDNSHHFVL</sequence>
<accession>A0AA39LML1</accession>
<keyword evidence="3" id="KW-1185">Reference proteome</keyword>
<gene>
    <name evidence="2" type="ORF">QR680_016402</name>
</gene>
<dbReference type="Gene3D" id="1.20.1070.10">
    <property type="entry name" value="Rhodopsin 7-helix transmembrane proteins"/>
    <property type="match status" value="1"/>
</dbReference>
<protein>
    <submittedName>
        <fullName evidence="2">Uncharacterized protein</fullName>
    </submittedName>
</protein>
<feature type="transmembrane region" description="Helical" evidence="1">
    <location>
        <begin position="37"/>
        <end position="58"/>
    </location>
</feature>
<dbReference type="InterPro" id="IPR019425">
    <property type="entry name" value="7TM_GPCR_serpentine_rcpt_Srt"/>
</dbReference>
<dbReference type="PANTHER" id="PTHR23021:SF28">
    <property type="entry name" value="SERPENTINE RECEPTOR, CLASS T-RELATED"/>
    <property type="match status" value="1"/>
</dbReference>